<accession>A0A840EVN7</accession>
<feature type="compositionally biased region" description="Polar residues" evidence="1">
    <location>
        <begin position="110"/>
        <end position="128"/>
    </location>
</feature>
<dbReference type="Gene3D" id="1.10.260.40">
    <property type="entry name" value="lambda repressor-like DNA-binding domains"/>
    <property type="match status" value="1"/>
</dbReference>
<comment type="caution">
    <text evidence="3">The sequence shown here is derived from an EMBL/GenBank/DDBJ whole genome shotgun (WGS) entry which is preliminary data.</text>
</comment>
<keyword evidence="4" id="KW-1185">Reference proteome</keyword>
<evidence type="ECO:0000313" key="4">
    <source>
        <dbReference type="Proteomes" id="UP000551501"/>
    </source>
</evidence>
<dbReference type="SUPFAM" id="SSF47413">
    <property type="entry name" value="lambda repressor-like DNA-binding domains"/>
    <property type="match status" value="1"/>
</dbReference>
<organism evidence="3 4">
    <name type="scientific">Gordonia humi</name>
    <dbReference type="NCBI Taxonomy" id="686429"/>
    <lineage>
        <taxon>Bacteria</taxon>
        <taxon>Bacillati</taxon>
        <taxon>Actinomycetota</taxon>
        <taxon>Actinomycetes</taxon>
        <taxon>Mycobacteriales</taxon>
        <taxon>Gordoniaceae</taxon>
        <taxon>Gordonia</taxon>
    </lineage>
</organism>
<dbReference type="SMART" id="SM00530">
    <property type="entry name" value="HTH_XRE"/>
    <property type="match status" value="1"/>
</dbReference>
<dbReference type="PROSITE" id="PS50943">
    <property type="entry name" value="HTH_CROC1"/>
    <property type="match status" value="1"/>
</dbReference>
<evidence type="ECO:0000259" key="2">
    <source>
        <dbReference type="PROSITE" id="PS50943"/>
    </source>
</evidence>
<dbReference type="AlphaFoldDB" id="A0A840EVN7"/>
<feature type="region of interest" description="Disordered" evidence="1">
    <location>
        <begin position="99"/>
        <end position="128"/>
    </location>
</feature>
<dbReference type="InterPro" id="IPR001387">
    <property type="entry name" value="Cro/C1-type_HTH"/>
</dbReference>
<reference evidence="3 4" key="1">
    <citation type="submission" date="2020-08" db="EMBL/GenBank/DDBJ databases">
        <title>Sequencing the genomes of 1000 actinobacteria strains.</title>
        <authorList>
            <person name="Klenk H.-P."/>
        </authorList>
    </citation>
    <scope>NUCLEOTIDE SEQUENCE [LARGE SCALE GENOMIC DNA]</scope>
    <source>
        <strain evidence="3 4">DSM 45298</strain>
    </source>
</reference>
<evidence type="ECO:0000313" key="3">
    <source>
        <dbReference type="EMBL" id="MBB4135611.1"/>
    </source>
</evidence>
<dbReference type="InterPro" id="IPR010982">
    <property type="entry name" value="Lambda_DNA-bd_dom_sf"/>
</dbReference>
<dbReference type="EMBL" id="JACIFP010000001">
    <property type="protein sequence ID" value="MBB4135611.1"/>
    <property type="molecule type" value="Genomic_DNA"/>
</dbReference>
<dbReference type="CDD" id="cd00093">
    <property type="entry name" value="HTH_XRE"/>
    <property type="match status" value="1"/>
</dbReference>
<sequence length="128" mass="14016">MSSYDEAMTLIGEDDLDAADDLAHHLAEQDSEFLAALVAHRTAAGLTQADLAAAWGRHKTAVSQFEQPGNDPRLSTIRRYAASIGVRYQHFLSLDSAVHRPDTDTPVSRARTTYSDADAWNRSTRTAS</sequence>
<name>A0A840EVN7_9ACTN</name>
<evidence type="ECO:0000256" key="1">
    <source>
        <dbReference type="SAM" id="MobiDB-lite"/>
    </source>
</evidence>
<dbReference type="GO" id="GO:0003677">
    <property type="term" value="F:DNA binding"/>
    <property type="evidence" value="ECO:0007669"/>
    <property type="project" value="InterPro"/>
</dbReference>
<feature type="domain" description="HTH cro/C1-type" evidence="2">
    <location>
        <begin position="37"/>
        <end position="91"/>
    </location>
</feature>
<gene>
    <name evidence="3" type="ORF">BKA16_002163</name>
</gene>
<dbReference type="Proteomes" id="UP000551501">
    <property type="component" value="Unassembled WGS sequence"/>
</dbReference>
<proteinExistence type="predicted"/>
<dbReference type="RefSeq" id="WP_183370636.1">
    <property type="nucleotide sequence ID" value="NZ_BAABHL010000122.1"/>
</dbReference>
<protein>
    <submittedName>
        <fullName evidence="3">Transcriptional regulator with XRE-family HTH domain</fullName>
    </submittedName>
</protein>